<feature type="domain" description="HTH lysR-type" evidence="5">
    <location>
        <begin position="30"/>
        <end position="87"/>
    </location>
</feature>
<evidence type="ECO:0000259" key="5">
    <source>
        <dbReference type="PROSITE" id="PS50931"/>
    </source>
</evidence>
<dbReference type="InterPro" id="IPR037402">
    <property type="entry name" value="YidZ_PBP2"/>
</dbReference>
<reference evidence="6 7" key="1">
    <citation type="submission" date="2020-03" db="EMBL/GenBank/DDBJ databases">
        <title>Genomic Encyclopedia of Type Strains, Phase IV (KMG-IV): sequencing the most valuable type-strain genomes for metagenomic binning, comparative biology and taxonomic classification.</title>
        <authorList>
            <person name="Goeker M."/>
        </authorList>
    </citation>
    <scope>NUCLEOTIDE SEQUENCE [LARGE SCALE GENOMIC DNA]</scope>
    <source>
        <strain evidence="6 7">DSM 24233</strain>
    </source>
</reference>
<protein>
    <submittedName>
        <fullName evidence="6">DNA-binding transcriptional LysR family regulator</fullName>
    </submittedName>
</protein>
<organism evidence="6 7">
    <name type="scientific">Desulfobaculum xiamenense</name>
    <dbReference type="NCBI Taxonomy" id="995050"/>
    <lineage>
        <taxon>Bacteria</taxon>
        <taxon>Pseudomonadati</taxon>
        <taxon>Thermodesulfobacteriota</taxon>
        <taxon>Desulfovibrionia</taxon>
        <taxon>Desulfovibrionales</taxon>
        <taxon>Desulfovibrionaceae</taxon>
        <taxon>Desulfobaculum</taxon>
    </lineage>
</organism>
<comment type="caution">
    <text evidence="6">The sequence shown here is derived from an EMBL/GenBank/DDBJ whole genome shotgun (WGS) entry which is preliminary data.</text>
</comment>
<dbReference type="Pfam" id="PF00126">
    <property type="entry name" value="HTH_1"/>
    <property type="match status" value="1"/>
</dbReference>
<accession>A0A846QJ34</accession>
<dbReference type="InterPro" id="IPR005119">
    <property type="entry name" value="LysR_subst-bd"/>
</dbReference>
<dbReference type="SUPFAM" id="SSF53850">
    <property type="entry name" value="Periplasmic binding protein-like II"/>
    <property type="match status" value="1"/>
</dbReference>
<dbReference type="PANTHER" id="PTHR30118:SF15">
    <property type="entry name" value="TRANSCRIPTIONAL REGULATORY PROTEIN"/>
    <property type="match status" value="1"/>
</dbReference>
<dbReference type="GO" id="GO:0003700">
    <property type="term" value="F:DNA-binding transcription factor activity"/>
    <property type="evidence" value="ECO:0007669"/>
    <property type="project" value="InterPro"/>
</dbReference>
<keyword evidence="3 6" id="KW-0238">DNA-binding</keyword>
<evidence type="ECO:0000313" key="7">
    <source>
        <dbReference type="Proteomes" id="UP000580856"/>
    </source>
</evidence>
<dbReference type="RefSeq" id="WP_167939616.1">
    <property type="nucleotide sequence ID" value="NZ_JAATJA010000001.1"/>
</dbReference>
<evidence type="ECO:0000256" key="1">
    <source>
        <dbReference type="ARBA" id="ARBA00009437"/>
    </source>
</evidence>
<evidence type="ECO:0000256" key="3">
    <source>
        <dbReference type="ARBA" id="ARBA00023125"/>
    </source>
</evidence>
<name>A0A846QJ34_9BACT</name>
<dbReference type="EMBL" id="JAATJA010000001">
    <property type="protein sequence ID" value="NJB66482.1"/>
    <property type="molecule type" value="Genomic_DNA"/>
</dbReference>
<evidence type="ECO:0000256" key="2">
    <source>
        <dbReference type="ARBA" id="ARBA00023015"/>
    </source>
</evidence>
<evidence type="ECO:0000256" key="4">
    <source>
        <dbReference type="ARBA" id="ARBA00023163"/>
    </source>
</evidence>
<dbReference type="Pfam" id="PF03466">
    <property type="entry name" value="LysR_substrate"/>
    <property type="match status" value="1"/>
</dbReference>
<dbReference type="PANTHER" id="PTHR30118">
    <property type="entry name" value="HTH-TYPE TRANSCRIPTIONAL REGULATOR LEUO-RELATED"/>
    <property type="match status" value="1"/>
</dbReference>
<dbReference type="Proteomes" id="UP000580856">
    <property type="component" value="Unassembled WGS sequence"/>
</dbReference>
<evidence type="ECO:0000313" key="6">
    <source>
        <dbReference type="EMBL" id="NJB66482.1"/>
    </source>
</evidence>
<dbReference type="GO" id="GO:0003677">
    <property type="term" value="F:DNA binding"/>
    <property type="evidence" value="ECO:0007669"/>
    <property type="project" value="UniProtKB-KW"/>
</dbReference>
<comment type="similarity">
    <text evidence="1">Belongs to the LysR transcriptional regulatory family.</text>
</comment>
<dbReference type="InterPro" id="IPR036390">
    <property type="entry name" value="WH_DNA-bd_sf"/>
</dbReference>
<gene>
    <name evidence="6" type="ORF">GGQ74_000122</name>
</gene>
<dbReference type="InterPro" id="IPR000847">
    <property type="entry name" value="LysR_HTH_N"/>
</dbReference>
<dbReference type="Gene3D" id="1.10.10.10">
    <property type="entry name" value="Winged helix-like DNA-binding domain superfamily/Winged helix DNA-binding domain"/>
    <property type="match status" value="1"/>
</dbReference>
<dbReference type="PRINTS" id="PR00039">
    <property type="entry name" value="HTHLYSR"/>
</dbReference>
<keyword evidence="4" id="KW-0804">Transcription</keyword>
<dbReference type="AlphaFoldDB" id="A0A846QJ34"/>
<dbReference type="CDD" id="cd08417">
    <property type="entry name" value="PBP2_Nitroaromatics_like"/>
    <property type="match status" value="1"/>
</dbReference>
<keyword evidence="2" id="KW-0805">Transcription regulation</keyword>
<dbReference type="SUPFAM" id="SSF46785">
    <property type="entry name" value="Winged helix' DNA-binding domain"/>
    <property type="match status" value="1"/>
</dbReference>
<dbReference type="PROSITE" id="PS50931">
    <property type="entry name" value="HTH_LYSR"/>
    <property type="match status" value="1"/>
</dbReference>
<dbReference type="Gene3D" id="3.40.190.10">
    <property type="entry name" value="Periplasmic binding protein-like II"/>
    <property type="match status" value="2"/>
</dbReference>
<keyword evidence="7" id="KW-1185">Reference proteome</keyword>
<dbReference type="InterPro" id="IPR050389">
    <property type="entry name" value="LysR-type_TF"/>
</dbReference>
<proteinExistence type="inferred from homology"/>
<dbReference type="InterPro" id="IPR036388">
    <property type="entry name" value="WH-like_DNA-bd_sf"/>
</dbReference>
<sequence>MRSVRPPYGSFRLTRPTVLCETPPMHLADVNLNLLVALKALLDERHVSRAAVRCHVTQSAMSKNLARLRDMLGDRILVRSGNALVRTPLAESLVPRVDAILRDVTGVLESGGFDPAVSRREFAVSVTDYLAQYVLPAALAPAYAEAPYVSVDIRIWNVDVEQALRDGRVDVASCILYGPVAPDMLYSVTGEDGFSCLMRADHPLAGGELTLADYVAHSHVVITSGTDKQRVIDTALAREGERRRVALRVPLYASAMEIVSRSDLLLTVPAHIGRNLGPRYGLFARPLPFDAPRFSFGIMWHRRTDADPGNIWLRGHLLRELFASPFGH</sequence>